<dbReference type="SUPFAM" id="SSF54427">
    <property type="entry name" value="NTF2-like"/>
    <property type="match status" value="1"/>
</dbReference>
<evidence type="ECO:0000313" key="1">
    <source>
        <dbReference type="EMBL" id="KAF7377985.1"/>
    </source>
</evidence>
<dbReference type="Proteomes" id="UP000623467">
    <property type="component" value="Unassembled WGS sequence"/>
</dbReference>
<reference evidence="1" key="1">
    <citation type="submission" date="2020-05" db="EMBL/GenBank/DDBJ databases">
        <title>Mycena genomes resolve the evolution of fungal bioluminescence.</title>
        <authorList>
            <person name="Tsai I.J."/>
        </authorList>
    </citation>
    <scope>NUCLEOTIDE SEQUENCE</scope>
    <source>
        <strain evidence="1">160909Yilan</strain>
    </source>
</reference>
<protein>
    <submittedName>
        <fullName evidence="1">Uncharacterized protein</fullName>
    </submittedName>
</protein>
<gene>
    <name evidence="1" type="ORF">MSAN_00222400</name>
</gene>
<keyword evidence="2" id="KW-1185">Reference proteome</keyword>
<dbReference type="Gene3D" id="3.10.450.50">
    <property type="match status" value="1"/>
</dbReference>
<dbReference type="AlphaFoldDB" id="A0A8H6ZFE3"/>
<dbReference type="EMBL" id="JACAZH010000001">
    <property type="protein sequence ID" value="KAF7377985.1"/>
    <property type="molecule type" value="Genomic_DNA"/>
</dbReference>
<name>A0A8H6ZFE3_9AGAR</name>
<proteinExistence type="predicted"/>
<dbReference type="OrthoDB" id="3758478at2759"/>
<evidence type="ECO:0000313" key="2">
    <source>
        <dbReference type="Proteomes" id="UP000623467"/>
    </source>
</evidence>
<accession>A0A8H6ZFE3</accession>
<dbReference type="InterPro" id="IPR032710">
    <property type="entry name" value="NTF2-like_dom_sf"/>
</dbReference>
<organism evidence="1 2">
    <name type="scientific">Mycena sanguinolenta</name>
    <dbReference type="NCBI Taxonomy" id="230812"/>
    <lineage>
        <taxon>Eukaryota</taxon>
        <taxon>Fungi</taxon>
        <taxon>Dikarya</taxon>
        <taxon>Basidiomycota</taxon>
        <taxon>Agaricomycotina</taxon>
        <taxon>Agaricomycetes</taxon>
        <taxon>Agaricomycetidae</taxon>
        <taxon>Agaricales</taxon>
        <taxon>Marasmiineae</taxon>
        <taxon>Mycenaceae</taxon>
        <taxon>Mycena</taxon>
    </lineage>
</organism>
<comment type="caution">
    <text evidence="1">The sequence shown here is derived from an EMBL/GenBank/DDBJ whole genome shotgun (WGS) entry which is preliminary data.</text>
</comment>
<sequence length="172" mass="19512">MSGSSSSTHAKQLENAHAFIRSGLGAPRRSSGARLQAPVSLNYRSARRQDDRGKDEFVGVLRYNLEKIFEKVTYLPSLDVIHGENAVVFHFKSDGMSKSGKKYDNEYMVTFHFSGENIIKLNEFVDSKYSSAYFGALRAEVESAQLHAAQVHAYTRCILYFVSCYHRMIWVN</sequence>